<dbReference type="SUPFAM" id="SSF53822">
    <property type="entry name" value="Periplasmic binding protein-like I"/>
    <property type="match status" value="1"/>
</dbReference>
<dbReference type="GO" id="GO:0003700">
    <property type="term" value="F:DNA-binding transcription factor activity"/>
    <property type="evidence" value="ECO:0007669"/>
    <property type="project" value="TreeGrafter"/>
</dbReference>
<keyword evidence="1" id="KW-0805">Transcription regulation</keyword>
<evidence type="ECO:0000256" key="3">
    <source>
        <dbReference type="ARBA" id="ARBA00023163"/>
    </source>
</evidence>
<dbReference type="CDD" id="cd06279">
    <property type="entry name" value="PBP1_LacI-like"/>
    <property type="match status" value="1"/>
</dbReference>
<dbReference type="Proteomes" id="UP000483004">
    <property type="component" value="Unassembled WGS sequence"/>
</dbReference>
<evidence type="ECO:0000313" key="6">
    <source>
        <dbReference type="Proteomes" id="UP000483004"/>
    </source>
</evidence>
<dbReference type="CDD" id="cd01392">
    <property type="entry name" value="HTH_LacI"/>
    <property type="match status" value="1"/>
</dbReference>
<keyword evidence="2 5" id="KW-0238">DNA-binding</keyword>
<dbReference type="PANTHER" id="PTHR30146">
    <property type="entry name" value="LACI-RELATED TRANSCRIPTIONAL REPRESSOR"/>
    <property type="match status" value="1"/>
</dbReference>
<dbReference type="Gene3D" id="1.10.260.40">
    <property type="entry name" value="lambda repressor-like DNA-binding domains"/>
    <property type="match status" value="1"/>
</dbReference>
<dbReference type="Gene3D" id="3.40.50.2300">
    <property type="match status" value="2"/>
</dbReference>
<evidence type="ECO:0000256" key="2">
    <source>
        <dbReference type="ARBA" id="ARBA00023125"/>
    </source>
</evidence>
<dbReference type="EMBL" id="WBMR01000125">
    <property type="protein sequence ID" value="KAB2371388.1"/>
    <property type="molecule type" value="Genomic_DNA"/>
</dbReference>
<dbReference type="InterPro" id="IPR046335">
    <property type="entry name" value="LacI/GalR-like_sensor"/>
</dbReference>
<feature type="domain" description="HTH lacI-type" evidence="4">
    <location>
        <begin position="10"/>
        <end position="65"/>
    </location>
</feature>
<evidence type="ECO:0000259" key="4">
    <source>
        <dbReference type="PROSITE" id="PS50932"/>
    </source>
</evidence>
<gene>
    <name evidence="5" type="ORF">F9B16_32270</name>
</gene>
<dbReference type="AlphaFoldDB" id="A0A6L3VNB6"/>
<reference evidence="5 6" key="1">
    <citation type="submission" date="2019-09" db="EMBL/GenBank/DDBJ databases">
        <title>Actinomadura physcomitrii sp. nov., a novel actinomycete isolated from moss [Physcomitrium sphaericum (Ludw) Fuernr].</title>
        <authorList>
            <person name="Liu C."/>
            <person name="Zhuang X."/>
        </authorList>
    </citation>
    <scope>NUCLEOTIDE SEQUENCE [LARGE SCALE GENOMIC DNA]</scope>
    <source>
        <strain evidence="5 6">CYP1-1B</strain>
    </source>
</reference>
<dbReference type="SMART" id="SM00354">
    <property type="entry name" value="HTH_LACI"/>
    <property type="match status" value="1"/>
</dbReference>
<dbReference type="OrthoDB" id="59108at2"/>
<dbReference type="InterPro" id="IPR028082">
    <property type="entry name" value="Peripla_BP_I"/>
</dbReference>
<organism evidence="5 6">
    <name type="scientific">Actinomadura montaniterrae</name>
    <dbReference type="NCBI Taxonomy" id="1803903"/>
    <lineage>
        <taxon>Bacteria</taxon>
        <taxon>Bacillati</taxon>
        <taxon>Actinomycetota</taxon>
        <taxon>Actinomycetes</taxon>
        <taxon>Streptosporangiales</taxon>
        <taxon>Thermomonosporaceae</taxon>
        <taxon>Actinomadura</taxon>
    </lineage>
</organism>
<dbReference type="Pfam" id="PF13377">
    <property type="entry name" value="Peripla_BP_3"/>
    <property type="match status" value="1"/>
</dbReference>
<dbReference type="RefSeq" id="WP_151544007.1">
    <property type="nucleotide sequence ID" value="NZ_WBMR01000125.1"/>
</dbReference>
<keyword evidence="6" id="KW-1185">Reference proteome</keyword>
<accession>A0A6L3VNB6</accession>
<evidence type="ECO:0000256" key="1">
    <source>
        <dbReference type="ARBA" id="ARBA00023015"/>
    </source>
</evidence>
<dbReference type="Pfam" id="PF00356">
    <property type="entry name" value="LacI"/>
    <property type="match status" value="1"/>
</dbReference>
<dbReference type="PROSITE" id="PS50932">
    <property type="entry name" value="HTH_LACI_2"/>
    <property type="match status" value="1"/>
</dbReference>
<sequence>MESSADSKRVTLAQVAELAGVSVMTASYAYNRPERVSDRARSKVLDAAERLGYAGPDPSARSLRRGSTRTLGVVMGEHLSYAFEDPEAASFLAGIADVCADRGYGMTILPITGAADDGRRVTEAAVDGFVVWTTSDDDPVLSAVRAVKRPAVVHGGPEVAGLGLVGIDNRAAARAVGALAFAGAERPAVVSFPLSRDRISTITTGIDPADVLFPVTRERLEGYRLAAEDAGIAWRDVTVAVCARNDTAEAERLTAALLTAPEPPDAIAAMSDQQAAGVVHAVRAAGRAVPGDVAVTGWDDAAVAEQLGLTTVAQSLRDQGAACARAALGETPDAHAAEWSLVPRTSTRP</sequence>
<dbReference type="GO" id="GO:0000976">
    <property type="term" value="F:transcription cis-regulatory region binding"/>
    <property type="evidence" value="ECO:0007669"/>
    <property type="project" value="TreeGrafter"/>
</dbReference>
<evidence type="ECO:0000313" key="5">
    <source>
        <dbReference type="EMBL" id="KAB2371388.1"/>
    </source>
</evidence>
<proteinExistence type="predicted"/>
<keyword evidence="3" id="KW-0804">Transcription</keyword>
<name>A0A6L3VNB6_9ACTN</name>
<dbReference type="InterPro" id="IPR000843">
    <property type="entry name" value="HTH_LacI"/>
</dbReference>
<protein>
    <submittedName>
        <fullName evidence="5">LacI family DNA-binding transcriptional regulator</fullName>
    </submittedName>
</protein>
<comment type="caution">
    <text evidence="5">The sequence shown here is derived from an EMBL/GenBank/DDBJ whole genome shotgun (WGS) entry which is preliminary data.</text>
</comment>
<dbReference type="PANTHER" id="PTHR30146:SF138">
    <property type="entry name" value="TRANSCRIPTIONAL REGULATORY PROTEIN"/>
    <property type="match status" value="1"/>
</dbReference>
<dbReference type="InterPro" id="IPR010982">
    <property type="entry name" value="Lambda_DNA-bd_dom_sf"/>
</dbReference>
<dbReference type="SUPFAM" id="SSF47413">
    <property type="entry name" value="lambda repressor-like DNA-binding domains"/>
    <property type="match status" value="1"/>
</dbReference>